<evidence type="ECO:0000313" key="6">
    <source>
        <dbReference type="Proteomes" id="UP000298061"/>
    </source>
</evidence>
<keyword evidence="1" id="KW-0547">Nucleotide-binding</keyword>
<feature type="compositionally biased region" description="Basic and acidic residues" evidence="3">
    <location>
        <begin position="18"/>
        <end position="28"/>
    </location>
</feature>
<evidence type="ECO:0000259" key="4">
    <source>
        <dbReference type="Pfam" id="PF25426"/>
    </source>
</evidence>
<evidence type="ECO:0000256" key="1">
    <source>
        <dbReference type="ARBA" id="ARBA00022741"/>
    </source>
</evidence>
<accession>A0A4Z0A125</accession>
<dbReference type="Pfam" id="PF25426">
    <property type="entry name" value="AAA_lid_BCS1"/>
    <property type="match status" value="1"/>
</dbReference>
<proteinExistence type="predicted"/>
<name>A0A4Z0A125_9AGAM</name>
<dbReference type="STRING" id="135208.A0A4Z0A125"/>
<dbReference type="Proteomes" id="UP000298061">
    <property type="component" value="Unassembled WGS sequence"/>
</dbReference>
<protein>
    <recommendedName>
        <fullName evidence="4">Mitochondrial chaperone BCS1-like ATPase lid domain-containing protein</fullName>
    </recommendedName>
</protein>
<feature type="region of interest" description="Disordered" evidence="3">
    <location>
        <begin position="18"/>
        <end position="43"/>
    </location>
</feature>
<evidence type="ECO:0000256" key="3">
    <source>
        <dbReference type="SAM" id="MobiDB-lite"/>
    </source>
</evidence>
<keyword evidence="2" id="KW-0067">ATP-binding</keyword>
<evidence type="ECO:0000313" key="5">
    <source>
        <dbReference type="EMBL" id="TFY80017.1"/>
    </source>
</evidence>
<dbReference type="InterPro" id="IPR057495">
    <property type="entry name" value="AAA_lid_BCS1"/>
</dbReference>
<feature type="domain" description="Mitochondrial chaperone BCS1-like ATPase lid" evidence="4">
    <location>
        <begin position="77"/>
        <end position="119"/>
    </location>
</feature>
<keyword evidence="6" id="KW-1185">Reference proteome</keyword>
<comment type="caution">
    <text evidence="5">The sequence shown here is derived from an EMBL/GenBank/DDBJ whole genome shotgun (WGS) entry which is preliminary data.</text>
</comment>
<evidence type="ECO:0000256" key="2">
    <source>
        <dbReference type="ARBA" id="ARBA00022840"/>
    </source>
</evidence>
<organism evidence="5 6">
    <name type="scientific">Hericium alpestre</name>
    <dbReference type="NCBI Taxonomy" id="135208"/>
    <lineage>
        <taxon>Eukaryota</taxon>
        <taxon>Fungi</taxon>
        <taxon>Dikarya</taxon>
        <taxon>Basidiomycota</taxon>
        <taxon>Agaricomycotina</taxon>
        <taxon>Agaricomycetes</taxon>
        <taxon>Russulales</taxon>
        <taxon>Hericiaceae</taxon>
        <taxon>Hericium</taxon>
    </lineage>
</organism>
<gene>
    <name evidence="5" type="ORF">EWM64_g3994</name>
</gene>
<dbReference type="AlphaFoldDB" id="A0A4Z0A125"/>
<reference evidence="5 6" key="1">
    <citation type="submission" date="2019-02" db="EMBL/GenBank/DDBJ databases">
        <title>Genome sequencing of the rare red list fungi Hericium alpestre (H. flagellum).</title>
        <authorList>
            <person name="Buettner E."/>
            <person name="Kellner H."/>
        </authorList>
    </citation>
    <scope>NUCLEOTIDE SEQUENCE [LARGE SCALE GENOMIC DNA]</scope>
    <source>
        <strain evidence="5 6">DSM 108284</strain>
    </source>
</reference>
<dbReference type="OrthoDB" id="10251412at2759"/>
<dbReference type="EMBL" id="SFCI01000403">
    <property type="protein sequence ID" value="TFY80017.1"/>
    <property type="molecule type" value="Genomic_DNA"/>
</dbReference>
<sequence>MFRRFYIPNEHVEAKIQEQKEAEKEAAKVSDSGCATPTKEPVVGQLVDVSEPAEKTDDVPNYSGLTHAARAPTLSKEQIENLAQRFADAIPEREFSMATLQGYLMSYKVRPVQAVEDVARWIVDKEEEGKRRGRFGKAE</sequence>
<dbReference type="GO" id="GO:0005524">
    <property type="term" value="F:ATP binding"/>
    <property type="evidence" value="ECO:0007669"/>
    <property type="project" value="UniProtKB-KW"/>
</dbReference>